<evidence type="ECO:0000256" key="2">
    <source>
        <dbReference type="ARBA" id="ARBA00004613"/>
    </source>
</evidence>
<comment type="caution">
    <text evidence="8">The sequence shown here is derived from an EMBL/GenBank/DDBJ whole genome shotgun (WGS) entry which is preliminary data.</text>
</comment>
<dbReference type="InterPro" id="IPR052437">
    <property type="entry name" value="Pectin_Meth_Modulator"/>
</dbReference>
<keyword evidence="6" id="KW-0472">Membrane</keyword>
<name>A0A9Q0K4K5_9MAGN</name>
<feature type="domain" description="DUF642" evidence="7">
    <location>
        <begin position="94"/>
        <end position="133"/>
    </location>
</feature>
<evidence type="ECO:0000259" key="7">
    <source>
        <dbReference type="Pfam" id="PF04862"/>
    </source>
</evidence>
<evidence type="ECO:0000256" key="4">
    <source>
        <dbReference type="ARBA" id="ARBA00022729"/>
    </source>
</evidence>
<feature type="transmembrane region" description="Helical" evidence="6">
    <location>
        <begin position="83"/>
        <end position="101"/>
    </location>
</feature>
<keyword evidence="6" id="KW-1133">Transmembrane helix</keyword>
<dbReference type="OrthoDB" id="2000875at2759"/>
<dbReference type="PANTHER" id="PTHR31265:SF2">
    <property type="entry name" value="F17A17.37 PROTEIN"/>
    <property type="match status" value="1"/>
</dbReference>
<sequence>MWFTCKGFNEGFVEFEACSEESFIEVKACSDAGFVECSDEGFIQVKACKEGFLEGLFLTEFYFLPFLVGLFSSSTDDVKDHFYVFFLILIAGSSNTYAWGFRATSKVAKVIFHNPGIQEDPACGPLLDAVAIKELYPPMPTKFNMVKNGDFE</sequence>
<keyword evidence="9" id="KW-1185">Reference proteome</keyword>
<evidence type="ECO:0000256" key="6">
    <source>
        <dbReference type="SAM" id="Phobius"/>
    </source>
</evidence>
<keyword evidence="5" id="KW-0325">Glycoprotein</keyword>
<dbReference type="AlphaFoldDB" id="A0A9Q0K4K5"/>
<dbReference type="GO" id="GO:0005576">
    <property type="term" value="C:extracellular region"/>
    <property type="evidence" value="ECO:0007669"/>
    <property type="project" value="UniProtKB-SubCell"/>
</dbReference>
<keyword evidence="4" id="KW-0732">Signal</keyword>
<evidence type="ECO:0000256" key="3">
    <source>
        <dbReference type="ARBA" id="ARBA00022525"/>
    </source>
</evidence>
<keyword evidence="3" id="KW-0964">Secreted</keyword>
<evidence type="ECO:0000256" key="1">
    <source>
        <dbReference type="ARBA" id="ARBA00004196"/>
    </source>
</evidence>
<gene>
    <name evidence="8" type="ORF">NE237_023573</name>
</gene>
<dbReference type="EMBL" id="JAMYWD010000008">
    <property type="protein sequence ID" value="KAJ4963634.1"/>
    <property type="molecule type" value="Genomic_DNA"/>
</dbReference>
<proteinExistence type="predicted"/>
<comment type="subcellular location">
    <subcellularLocation>
        <location evidence="1">Cell envelope</location>
    </subcellularLocation>
    <subcellularLocation>
        <location evidence="2">Secreted</location>
    </subcellularLocation>
</comment>
<keyword evidence="6" id="KW-0812">Transmembrane</keyword>
<evidence type="ECO:0000256" key="5">
    <source>
        <dbReference type="ARBA" id="ARBA00023180"/>
    </source>
</evidence>
<feature type="transmembrane region" description="Helical" evidence="6">
    <location>
        <begin position="52"/>
        <end position="71"/>
    </location>
</feature>
<dbReference type="InterPro" id="IPR006946">
    <property type="entry name" value="DGR2-like_dom"/>
</dbReference>
<dbReference type="Pfam" id="PF04862">
    <property type="entry name" value="DUF642"/>
    <property type="match status" value="1"/>
</dbReference>
<protein>
    <recommendedName>
        <fullName evidence="7">DUF642 domain-containing protein</fullName>
    </recommendedName>
</protein>
<organism evidence="8 9">
    <name type="scientific">Protea cynaroides</name>
    <dbReference type="NCBI Taxonomy" id="273540"/>
    <lineage>
        <taxon>Eukaryota</taxon>
        <taxon>Viridiplantae</taxon>
        <taxon>Streptophyta</taxon>
        <taxon>Embryophyta</taxon>
        <taxon>Tracheophyta</taxon>
        <taxon>Spermatophyta</taxon>
        <taxon>Magnoliopsida</taxon>
        <taxon>Proteales</taxon>
        <taxon>Proteaceae</taxon>
        <taxon>Protea</taxon>
    </lineage>
</organism>
<reference evidence="8" key="1">
    <citation type="journal article" date="2023" name="Plant J.">
        <title>The genome of the king protea, Protea cynaroides.</title>
        <authorList>
            <person name="Chang J."/>
            <person name="Duong T.A."/>
            <person name="Schoeman C."/>
            <person name="Ma X."/>
            <person name="Roodt D."/>
            <person name="Barker N."/>
            <person name="Li Z."/>
            <person name="Van de Peer Y."/>
            <person name="Mizrachi E."/>
        </authorList>
    </citation>
    <scope>NUCLEOTIDE SEQUENCE</scope>
    <source>
        <tissue evidence="8">Young leaves</tissue>
    </source>
</reference>
<accession>A0A9Q0K4K5</accession>
<evidence type="ECO:0000313" key="8">
    <source>
        <dbReference type="EMBL" id="KAJ4963634.1"/>
    </source>
</evidence>
<dbReference type="Proteomes" id="UP001141806">
    <property type="component" value="Unassembled WGS sequence"/>
</dbReference>
<evidence type="ECO:0000313" key="9">
    <source>
        <dbReference type="Proteomes" id="UP001141806"/>
    </source>
</evidence>
<dbReference type="PANTHER" id="PTHR31265">
    <property type="entry name" value="OS02G0527500 PROTEIN-RELATED"/>
    <property type="match status" value="1"/>
</dbReference>